<dbReference type="KEGG" id="stha:NCTC11429_01292"/>
<dbReference type="Pfam" id="PF03372">
    <property type="entry name" value="Exo_endo_phos"/>
    <property type="match status" value="1"/>
</dbReference>
<reference evidence="4 5" key="1">
    <citation type="submission" date="2019-05" db="EMBL/GenBank/DDBJ databases">
        <authorList>
            <consortium name="Pathogen Informatics"/>
        </authorList>
    </citation>
    <scope>NUCLEOTIDE SEQUENCE [LARGE SCALE GENOMIC DNA]</scope>
    <source>
        <strain evidence="4 5">NCTC11429</strain>
    </source>
</reference>
<sequence length="356" mass="41298">MLILFAIISGLLIVLSLMPFIQSQHWVFRVAEFIKLQLLVFQVPALAWGLYLLDEAPWVWGLEVMQAALILYHVYILVRYTKFWRREKYEKGKDASDSIKIISCNVLQFNKEHERFVALVKKEQPQIFLTMESDAVWEKALRVLEVDYPNTVKVTLDNTYGMHFYTNLKINKSQVHYFVADDIPSIEAELETADGHRFIFFAVHPPPPSPTEEENSKERDGDLLSVAKRVRDYKMPVVVTGDFNNVAWAKSSVLFKKTSKLIDARIGRGILSTFHANYWFFRVPLDLLFHSPNVFIDKLFIYPSVGSDHFPMGCTFFIDRYSDEQAEDIEHLEPGDMAEVNEMIAEGREEESDNRD</sequence>
<evidence type="ECO:0000259" key="2">
    <source>
        <dbReference type="Pfam" id="PF03372"/>
    </source>
</evidence>
<reference evidence="3 6" key="2">
    <citation type="submission" date="2024-06" db="EMBL/GenBank/DDBJ databases">
        <title>Soil Sphingobacterium thalpophilum.</title>
        <authorList>
            <person name="Yang J."/>
            <person name="Li J."/>
        </authorList>
    </citation>
    <scope>NUCLEOTIDE SEQUENCE [LARGE SCALE GENOMIC DNA]</scope>
    <source>
        <strain evidence="3 6">22g91tb</strain>
    </source>
</reference>
<evidence type="ECO:0000256" key="1">
    <source>
        <dbReference type="SAM" id="Phobius"/>
    </source>
</evidence>
<keyword evidence="1" id="KW-0472">Membrane</keyword>
<evidence type="ECO:0000313" key="6">
    <source>
        <dbReference type="Proteomes" id="UP001566204"/>
    </source>
</evidence>
<dbReference type="EMBL" id="LR590484">
    <property type="protein sequence ID" value="VTR34194.1"/>
    <property type="molecule type" value="Genomic_DNA"/>
</dbReference>
<feature type="domain" description="Endonuclease/exonuclease/phosphatase" evidence="2">
    <location>
        <begin position="103"/>
        <end position="309"/>
    </location>
</feature>
<dbReference type="Gene3D" id="3.60.10.10">
    <property type="entry name" value="Endonuclease/exonuclease/phosphatase"/>
    <property type="match status" value="1"/>
</dbReference>
<protein>
    <submittedName>
        <fullName evidence="3">Endonuclease/exonuclease/phosphatase family protein</fullName>
    </submittedName>
    <submittedName>
        <fullName evidence="4">Uncharacterized protein conserved in bacteria</fullName>
    </submittedName>
</protein>
<name>A0A4U9UVQ0_9SPHI</name>
<keyword evidence="3" id="KW-0378">Hydrolase</keyword>
<dbReference type="GO" id="GO:0004519">
    <property type="term" value="F:endonuclease activity"/>
    <property type="evidence" value="ECO:0007669"/>
    <property type="project" value="UniProtKB-KW"/>
</dbReference>
<dbReference type="InterPro" id="IPR036691">
    <property type="entry name" value="Endo/exonu/phosph_ase_sf"/>
</dbReference>
<dbReference type="AlphaFoldDB" id="A0A4U9UVQ0"/>
<dbReference type="InterPro" id="IPR005135">
    <property type="entry name" value="Endo/exonuclease/phosphatase"/>
</dbReference>
<dbReference type="SUPFAM" id="SSF56219">
    <property type="entry name" value="DNase I-like"/>
    <property type="match status" value="1"/>
</dbReference>
<organism evidence="4 5">
    <name type="scientific">Sphingobacterium thalpophilum</name>
    <dbReference type="NCBI Taxonomy" id="259"/>
    <lineage>
        <taxon>Bacteria</taxon>
        <taxon>Pseudomonadati</taxon>
        <taxon>Bacteroidota</taxon>
        <taxon>Sphingobacteriia</taxon>
        <taxon>Sphingobacteriales</taxon>
        <taxon>Sphingobacteriaceae</taxon>
        <taxon>Sphingobacterium</taxon>
    </lineage>
</organism>
<evidence type="ECO:0000313" key="5">
    <source>
        <dbReference type="Proteomes" id="UP000308196"/>
    </source>
</evidence>
<proteinExistence type="predicted"/>
<keyword evidence="6" id="KW-1185">Reference proteome</keyword>
<keyword evidence="3" id="KW-0540">Nuclease</keyword>
<evidence type="ECO:0000313" key="3">
    <source>
        <dbReference type="EMBL" id="MEZ0450725.1"/>
    </source>
</evidence>
<dbReference type="Proteomes" id="UP001566204">
    <property type="component" value="Unassembled WGS sequence"/>
</dbReference>
<keyword evidence="3" id="KW-0255">Endonuclease</keyword>
<feature type="transmembrane region" description="Helical" evidence="1">
    <location>
        <begin position="58"/>
        <end position="78"/>
    </location>
</feature>
<dbReference type="Proteomes" id="UP000308196">
    <property type="component" value="Chromosome"/>
</dbReference>
<dbReference type="STRING" id="1123265.GCA_000686625_01729"/>
<dbReference type="GeneID" id="78462063"/>
<keyword evidence="1" id="KW-0812">Transmembrane</keyword>
<dbReference type="EMBL" id="JBEOQB010000001">
    <property type="protein sequence ID" value="MEZ0450725.1"/>
    <property type="molecule type" value="Genomic_DNA"/>
</dbReference>
<gene>
    <name evidence="3" type="ORF">ABTW24_03865</name>
    <name evidence="4" type="ORF">NCTC11429_01292</name>
</gene>
<dbReference type="RefSeq" id="WP_028069231.1">
    <property type="nucleotide sequence ID" value="NZ_CP141191.1"/>
</dbReference>
<accession>A0A4U9UVQ0</accession>
<evidence type="ECO:0000313" key="4">
    <source>
        <dbReference type="EMBL" id="VTR34194.1"/>
    </source>
</evidence>
<keyword evidence="1" id="KW-1133">Transmembrane helix</keyword>